<dbReference type="EMBL" id="ML208303">
    <property type="protein sequence ID" value="TFK71103.1"/>
    <property type="molecule type" value="Genomic_DNA"/>
</dbReference>
<organism evidence="1 2">
    <name type="scientific">Pluteus cervinus</name>
    <dbReference type="NCBI Taxonomy" id="181527"/>
    <lineage>
        <taxon>Eukaryota</taxon>
        <taxon>Fungi</taxon>
        <taxon>Dikarya</taxon>
        <taxon>Basidiomycota</taxon>
        <taxon>Agaricomycotina</taxon>
        <taxon>Agaricomycetes</taxon>
        <taxon>Agaricomycetidae</taxon>
        <taxon>Agaricales</taxon>
        <taxon>Pluteineae</taxon>
        <taxon>Pluteaceae</taxon>
        <taxon>Pluteus</taxon>
    </lineage>
</organism>
<evidence type="ECO:0000313" key="1">
    <source>
        <dbReference type="EMBL" id="TFK71103.1"/>
    </source>
</evidence>
<keyword evidence="2" id="KW-1185">Reference proteome</keyword>
<dbReference type="Proteomes" id="UP000308600">
    <property type="component" value="Unassembled WGS sequence"/>
</dbReference>
<accession>A0ACD3AZD4</accession>
<name>A0ACD3AZD4_9AGAR</name>
<gene>
    <name evidence="1" type="ORF">BDN72DRAFT_895949</name>
</gene>
<evidence type="ECO:0000313" key="2">
    <source>
        <dbReference type="Proteomes" id="UP000308600"/>
    </source>
</evidence>
<proteinExistence type="predicted"/>
<sequence>MQFPSFVASALFASFTFYSVNGAPAATGAADVTGSSSLVAAKPTPALINRPIAPIAFEPFPKR</sequence>
<protein>
    <submittedName>
        <fullName evidence="1">Uncharacterized protein</fullName>
    </submittedName>
</protein>
<reference evidence="1 2" key="1">
    <citation type="journal article" date="2019" name="Nat. Ecol. Evol.">
        <title>Megaphylogeny resolves global patterns of mushroom evolution.</title>
        <authorList>
            <person name="Varga T."/>
            <person name="Krizsan K."/>
            <person name="Foldi C."/>
            <person name="Dima B."/>
            <person name="Sanchez-Garcia M."/>
            <person name="Sanchez-Ramirez S."/>
            <person name="Szollosi G.J."/>
            <person name="Szarkandi J.G."/>
            <person name="Papp V."/>
            <person name="Albert L."/>
            <person name="Andreopoulos W."/>
            <person name="Angelini C."/>
            <person name="Antonin V."/>
            <person name="Barry K.W."/>
            <person name="Bougher N.L."/>
            <person name="Buchanan P."/>
            <person name="Buyck B."/>
            <person name="Bense V."/>
            <person name="Catcheside P."/>
            <person name="Chovatia M."/>
            <person name="Cooper J."/>
            <person name="Damon W."/>
            <person name="Desjardin D."/>
            <person name="Finy P."/>
            <person name="Geml J."/>
            <person name="Haridas S."/>
            <person name="Hughes K."/>
            <person name="Justo A."/>
            <person name="Karasinski D."/>
            <person name="Kautmanova I."/>
            <person name="Kiss B."/>
            <person name="Kocsube S."/>
            <person name="Kotiranta H."/>
            <person name="LaButti K.M."/>
            <person name="Lechner B.E."/>
            <person name="Liimatainen K."/>
            <person name="Lipzen A."/>
            <person name="Lukacs Z."/>
            <person name="Mihaltcheva S."/>
            <person name="Morgado L.N."/>
            <person name="Niskanen T."/>
            <person name="Noordeloos M.E."/>
            <person name="Ohm R.A."/>
            <person name="Ortiz-Santana B."/>
            <person name="Ovrebo C."/>
            <person name="Racz N."/>
            <person name="Riley R."/>
            <person name="Savchenko A."/>
            <person name="Shiryaev A."/>
            <person name="Soop K."/>
            <person name="Spirin V."/>
            <person name="Szebenyi C."/>
            <person name="Tomsovsky M."/>
            <person name="Tulloss R.E."/>
            <person name="Uehling J."/>
            <person name="Grigoriev I.V."/>
            <person name="Vagvolgyi C."/>
            <person name="Papp T."/>
            <person name="Martin F.M."/>
            <person name="Miettinen O."/>
            <person name="Hibbett D.S."/>
            <person name="Nagy L.G."/>
        </authorList>
    </citation>
    <scope>NUCLEOTIDE SEQUENCE [LARGE SCALE GENOMIC DNA]</scope>
    <source>
        <strain evidence="1 2">NL-1719</strain>
    </source>
</reference>